<feature type="compositionally biased region" description="Low complexity" evidence="1">
    <location>
        <begin position="197"/>
        <end position="218"/>
    </location>
</feature>
<dbReference type="GO" id="GO:0005737">
    <property type="term" value="C:cytoplasm"/>
    <property type="evidence" value="ECO:0007669"/>
    <property type="project" value="TreeGrafter"/>
</dbReference>
<feature type="domain" description="J" evidence="3">
    <location>
        <begin position="4"/>
        <end position="68"/>
    </location>
</feature>
<organism evidence="4 5">
    <name type="scientific">Halovivax asiaticus JCM 14624</name>
    <dbReference type="NCBI Taxonomy" id="1227490"/>
    <lineage>
        <taxon>Archaea</taxon>
        <taxon>Methanobacteriati</taxon>
        <taxon>Methanobacteriota</taxon>
        <taxon>Stenosarchaea group</taxon>
        <taxon>Halobacteria</taxon>
        <taxon>Halobacteriales</taxon>
        <taxon>Natrialbaceae</taxon>
        <taxon>Halovivax</taxon>
    </lineage>
</organism>
<accession>M0BV92</accession>
<dbReference type="PRINTS" id="PR00625">
    <property type="entry name" value="JDOMAIN"/>
</dbReference>
<feature type="compositionally biased region" description="Polar residues" evidence="1">
    <location>
        <begin position="98"/>
        <end position="110"/>
    </location>
</feature>
<feature type="transmembrane region" description="Helical" evidence="2">
    <location>
        <begin position="316"/>
        <end position="336"/>
    </location>
</feature>
<dbReference type="STRING" id="1227490.C479_01926"/>
<gene>
    <name evidence="4" type="ORF">C479_01926</name>
</gene>
<evidence type="ECO:0000259" key="3">
    <source>
        <dbReference type="PROSITE" id="PS50076"/>
    </source>
</evidence>
<feature type="region of interest" description="Disordered" evidence="1">
    <location>
        <begin position="80"/>
        <end position="239"/>
    </location>
</feature>
<keyword evidence="2" id="KW-0472">Membrane</keyword>
<dbReference type="PANTHER" id="PTHR43096:SF58">
    <property type="entry name" value="CHAPERONE DNAJ-DOMAIN SUPERFAMILY PROTEIN"/>
    <property type="match status" value="1"/>
</dbReference>
<dbReference type="PROSITE" id="PS50076">
    <property type="entry name" value="DNAJ_2"/>
    <property type="match status" value="1"/>
</dbReference>
<dbReference type="InterPro" id="IPR036869">
    <property type="entry name" value="J_dom_sf"/>
</dbReference>
<feature type="transmembrane region" description="Helical" evidence="2">
    <location>
        <begin position="291"/>
        <end position="309"/>
    </location>
</feature>
<keyword evidence="2" id="KW-1133">Transmembrane helix</keyword>
<dbReference type="Gene3D" id="1.10.287.110">
    <property type="entry name" value="DnaJ domain"/>
    <property type="match status" value="1"/>
</dbReference>
<dbReference type="GO" id="GO:0051082">
    <property type="term" value="F:unfolded protein binding"/>
    <property type="evidence" value="ECO:0007669"/>
    <property type="project" value="TreeGrafter"/>
</dbReference>
<dbReference type="EMBL" id="AOIQ01000006">
    <property type="protein sequence ID" value="ELZ13564.1"/>
    <property type="molecule type" value="Genomic_DNA"/>
</dbReference>
<proteinExistence type="predicted"/>
<feature type="compositionally biased region" description="Basic residues" evidence="1">
    <location>
        <begin position="142"/>
        <end position="157"/>
    </location>
</feature>
<keyword evidence="5" id="KW-1185">Reference proteome</keyword>
<dbReference type="SMART" id="SM00271">
    <property type="entry name" value="DnaJ"/>
    <property type="match status" value="1"/>
</dbReference>
<dbReference type="PATRIC" id="fig|1227490.4.peg.391"/>
<protein>
    <submittedName>
        <fullName evidence="4">Heat shock protein DnaJ</fullName>
    </submittedName>
</protein>
<dbReference type="OrthoDB" id="11397at2157"/>
<dbReference type="Proteomes" id="UP000011560">
    <property type="component" value="Unassembled WGS sequence"/>
</dbReference>
<dbReference type="Pfam" id="PF00226">
    <property type="entry name" value="DnaJ"/>
    <property type="match status" value="1"/>
</dbReference>
<dbReference type="InterPro" id="IPR001623">
    <property type="entry name" value="DnaJ_domain"/>
</dbReference>
<keyword evidence="2" id="KW-0812">Transmembrane</keyword>
<evidence type="ECO:0000313" key="4">
    <source>
        <dbReference type="EMBL" id="ELZ13564.1"/>
    </source>
</evidence>
<feature type="transmembrane region" description="Helical" evidence="2">
    <location>
        <begin position="342"/>
        <end position="364"/>
    </location>
</feature>
<dbReference type="GO" id="GO:0042026">
    <property type="term" value="P:protein refolding"/>
    <property type="evidence" value="ECO:0007669"/>
    <property type="project" value="TreeGrafter"/>
</dbReference>
<dbReference type="PANTHER" id="PTHR43096">
    <property type="entry name" value="DNAJ HOMOLOG 1, MITOCHONDRIAL-RELATED"/>
    <property type="match status" value="1"/>
</dbReference>
<dbReference type="CDD" id="cd06257">
    <property type="entry name" value="DnaJ"/>
    <property type="match status" value="1"/>
</dbReference>
<dbReference type="AlphaFoldDB" id="M0BV92"/>
<evidence type="ECO:0000256" key="2">
    <source>
        <dbReference type="SAM" id="Phobius"/>
    </source>
</evidence>
<dbReference type="RefSeq" id="WP_007697014.1">
    <property type="nucleotide sequence ID" value="NZ_AOIQ01000006.1"/>
</dbReference>
<keyword evidence="4" id="KW-0346">Stress response</keyword>
<name>M0BV92_9EURY</name>
<sequence>MGQSYYDVLGVASDASTNAIERAYRERVLETHPDHNDDPDATAEFTTVTTAADVLTDETERARYDRLGHAAYTGAADLGRATADPTNAAGSHPDSNHGDSTQGDTATNADPSGATGNGHWPDEEWWDRYSTGTTDDTDRSGPSHHARQRARRQRARTSRQTTDWPFDRTGTDSTSVGGGNPAGDVRSGGDTSFVGDTASAGEAEATTSNRTHSDSQARSARRSARDEATGDRSVTNRSASSSDYVVSQWDDDIAVDRSLGPIDGTTLVVGGGIASIYPFLVYASVTPAFSWLVNLLVACCTLVLVGYLLTVPRIALVTFGGWGLLVSAWFGLTGAISPFAPIALVAQAGFWIPFGYATAVWWVLRQ</sequence>
<evidence type="ECO:0000313" key="5">
    <source>
        <dbReference type="Proteomes" id="UP000011560"/>
    </source>
</evidence>
<dbReference type="SUPFAM" id="SSF46565">
    <property type="entry name" value="Chaperone J-domain"/>
    <property type="match status" value="1"/>
</dbReference>
<comment type="caution">
    <text evidence="4">The sequence shown here is derived from an EMBL/GenBank/DDBJ whole genome shotgun (WGS) entry which is preliminary data.</text>
</comment>
<reference evidence="4 5" key="1">
    <citation type="journal article" date="2014" name="PLoS Genet.">
        <title>Phylogenetically driven sequencing of extremely halophilic archaea reveals strategies for static and dynamic osmo-response.</title>
        <authorList>
            <person name="Becker E.A."/>
            <person name="Seitzer P.M."/>
            <person name="Tritt A."/>
            <person name="Larsen D."/>
            <person name="Krusor M."/>
            <person name="Yao A.I."/>
            <person name="Wu D."/>
            <person name="Madern D."/>
            <person name="Eisen J.A."/>
            <person name="Darling A.E."/>
            <person name="Facciotti M.T."/>
        </authorList>
    </citation>
    <scope>NUCLEOTIDE SEQUENCE [LARGE SCALE GENOMIC DNA]</scope>
    <source>
        <strain evidence="4 5">JCM 14624</strain>
    </source>
</reference>
<evidence type="ECO:0000256" key="1">
    <source>
        <dbReference type="SAM" id="MobiDB-lite"/>
    </source>
</evidence>